<comment type="caution">
    <text evidence="2">The sequence shown here is derived from an EMBL/GenBank/DDBJ whole genome shotgun (WGS) entry which is preliminary data.</text>
</comment>
<proteinExistence type="inferred from homology"/>
<dbReference type="InterPro" id="IPR036388">
    <property type="entry name" value="WH-like_DNA-bd_sf"/>
</dbReference>
<organism evidence="2 3">
    <name type="scientific">Teretinema zuelzerae</name>
    <dbReference type="NCBI Taxonomy" id="156"/>
    <lineage>
        <taxon>Bacteria</taxon>
        <taxon>Pseudomonadati</taxon>
        <taxon>Spirochaetota</taxon>
        <taxon>Spirochaetia</taxon>
        <taxon>Spirochaetales</taxon>
        <taxon>Treponemataceae</taxon>
        <taxon>Teretinema</taxon>
    </lineage>
</organism>
<dbReference type="Proteomes" id="UP001198163">
    <property type="component" value="Unassembled WGS sequence"/>
</dbReference>
<comment type="similarity">
    <text evidence="1">Belongs to the ROK (NagC/XylR) family.</text>
</comment>
<keyword evidence="3" id="KW-1185">Reference proteome</keyword>
<dbReference type="SUPFAM" id="SSF46785">
    <property type="entry name" value="Winged helix' DNA-binding domain"/>
    <property type="match status" value="1"/>
</dbReference>
<dbReference type="Gene3D" id="3.30.420.40">
    <property type="match status" value="2"/>
</dbReference>
<dbReference type="SUPFAM" id="SSF53067">
    <property type="entry name" value="Actin-like ATPase domain"/>
    <property type="match status" value="1"/>
</dbReference>
<dbReference type="EMBL" id="JAINWA010000001">
    <property type="protein sequence ID" value="MCD1654357.1"/>
    <property type="molecule type" value="Genomic_DNA"/>
</dbReference>
<accession>A0AAE3JHV2</accession>
<dbReference type="InterPro" id="IPR000600">
    <property type="entry name" value="ROK"/>
</dbReference>
<dbReference type="RefSeq" id="WP_230754535.1">
    <property type="nucleotide sequence ID" value="NZ_JAINWA010000001.1"/>
</dbReference>
<protein>
    <submittedName>
        <fullName evidence="2">ROK family transcriptional regulator</fullName>
    </submittedName>
</protein>
<dbReference type="PANTHER" id="PTHR18964:SF149">
    <property type="entry name" value="BIFUNCTIONAL UDP-N-ACETYLGLUCOSAMINE 2-EPIMERASE_N-ACETYLMANNOSAMINE KINASE"/>
    <property type="match status" value="1"/>
</dbReference>
<dbReference type="AlphaFoldDB" id="A0AAE3JHV2"/>
<dbReference type="Gene3D" id="1.10.10.10">
    <property type="entry name" value="Winged helix-like DNA-binding domain superfamily/Winged helix DNA-binding domain"/>
    <property type="match status" value="1"/>
</dbReference>
<dbReference type="Pfam" id="PF13412">
    <property type="entry name" value="HTH_24"/>
    <property type="match status" value="1"/>
</dbReference>
<sequence length="395" mass="43762">MISRNRLYQINSSRILQFIRQNPGLSRIATAEELGLDRSTLTKAVREFMEDGLVRETGKYRGKPGAGRMATGLEIVPDYGLVLGIEIQTERFRWVLADLEGKILYSGSGETEENPEKIPETVIELYRALAARSGAGPERIIGIGIGLSGIIDPYSGTIRQSYPLGVMRPLPISEKIAEGTGVPVFLENDANCCCWGQQAFSQGQRVRNFLALLGEFRNIDLQENRRTGFAFGVGIVIRDTVLHGDNFTAGEFRSLLYDQNKPSHSQFSLTDDEAARLPADADVLHRLFDEAAYNIALLVNVLDITKIVIAGDFARYPDELRTSLANAISKNSLYHDSKLCDIEFSLQNELAVSHGAAGLFVEKLFSVPGMTDHTDEEVGSILLDRIAHREENRDQ</sequence>
<evidence type="ECO:0000256" key="1">
    <source>
        <dbReference type="ARBA" id="ARBA00006479"/>
    </source>
</evidence>
<reference evidence="2" key="1">
    <citation type="submission" date="2021-08" db="EMBL/GenBank/DDBJ databases">
        <title>Comparative analyses of Brucepasteria parasyntrophica and Teretinema zuelzerae.</title>
        <authorList>
            <person name="Song Y."/>
            <person name="Brune A."/>
        </authorList>
    </citation>
    <scope>NUCLEOTIDE SEQUENCE</scope>
    <source>
        <strain evidence="2">DSM 1903</strain>
    </source>
</reference>
<name>A0AAE3JHV2_9SPIR</name>
<gene>
    <name evidence="2" type="ORF">K7J14_06520</name>
</gene>
<dbReference type="InterPro" id="IPR043129">
    <property type="entry name" value="ATPase_NBD"/>
</dbReference>
<dbReference type="PANTHER" id="PTHR18964">
    <property type="entry name" value="ROK (REPRESSOR, ORF, KINASE) FAMILY"/>
    <property type="match status" value="1"/>
</dbReference>
<dbReference type="CDD" id="cd23763">
    <property type="entry name" value="ASKHA_ATPase_ROK"/>
    <property type="match status" value="1"/>
</dbReference>
<evidence type="ECO:0000313" key="3">
    <source>
        <dbReference type="Proteomes" id="UP001198163"/>
    </source>
</evidence>
<dbReference type="InterPro" id="IPR036390">
    <property type="entry name" value="WH_DNA-bd_sf"/>
</dbReference>
<evidence type="ECO:0000313" key="2">
    <source>
        <dbReference type="EMBL" id="MCD1654357.1"/>
    </source>
</evidence>
<dbReference type="Pfam" id="PF00480">
    <property type="entry name" value="ROK"/>
    <property type="match status" value="1"/>
</dbReference>